<dbReference type="WBParaSite" id="TTAC_0000525901-mRNA-1">
    <property type="protein sequence ID" value="TTAC_0000525901-mRNA-1"/>
    <property type="gene ID" value="TTAC_0000525901"/>
</dbReference>
<evidence type="ECO:0000259" key="1">
    <source>
        <dbReference type="Pfam" id="PF22965"/>
    </source>
</evidence>
<gene>
    <name evidence="2" type="ORF">TTAC_LOCUS5244</name>
</gene>
<organism evidence="4">
    <name type="scientific">Hydatigena taeniaeformis</name>
    <name type="common">Feline tapeworm</name>
    <name type="synonym">Taenia taeniaeformis</name>
    <dbReference type="NCBI Taxonomy" id="6205"/>
    <lineage>
        <taxon>Eukaryota</taxon>
        <taxon>Metazoa</taxon>
        <taxon>Spiralia</taxon>
        <taxon>Lophotrochozoa</taxon>
        <taxon>Platyhelminthes</taxon>
        <taxon>Cestoda</taxon>
        <taxon>Eucestoda</taxon>
        <taxon>Cyclophyllidea</taxon>
        <taxon>Taeniidae</taxon>
        <taxon>Hydatigera</taxon>
    </lineage>
</organism>
<protein>
    <submittedName>
        <fullName evidence="4">Arrestin_N domain-containing protein</fullName>
    </submittedName>
</protein>
<dbReference type="Proteomes" id="UP000274429">
    <property type="component" value="Unassembled WGS sequence"/>
</dbReference>
<dbReference type="InterPro" id="IPR054519">
    <property type="entry name" value="INTS7_C"/>
</dbReference>
<keyword evidence="3" id="KW-1185">Reference proteome</keyword>
<accession>A0A0R3WWW9</accession>
<evidence type="ECO:0000313" key="3">
    <source>
        <dbReference type="Proteomes" id="UP000274429"/>
    </source>
</evidence>
<dbReference type="EMBL" id="UYWX01006732">
    <property type="protein sequence ID" value="VDM26553.1"/>
    <property type="molecule type" value="Genomic_DNA"/>
</dbReference>
<dbReference type="OrthoDB" id="1921953at2759"/>
<sequence length="211" mass="23138">MVGLLRRHLSVTSPSPQLLINMVTLLVSMPPSSLPAFFFVRKQFTQICLVLIPSANNGDPLTLPPGASHVLQVMGVVTQRQMRCQHKPLRAVTAVSLILTLHRHQADKCKSREVLSTKLLPISGDFFTGEFCLNLPSKAEICRLTVEAFLIDEHRRRWRLGKEAGAVAFLNIRLENVGGSSSVGDPQATFNDFDLPLSVQVEGVLGSNISS</sequence>
<reference evidence="4" key="1">
    <citation type="submission" date="2017-02" db="UniProtKB">
        <authorList>
            <consortium name="WormBaseParasite"/>
        </authorList>
    </citation>
    <scope>IDENTIFICATION</scope>
</reference>
<evidence type="ECO:0000313" key="2">
    <source>
        <dbReference type="EMBL" id="VDM26553.1"/>
    </source>
</evidence>
<dbReference type="Pfam" id="PF22965">
    <property type="entry name" value="INTS7_C"/>
    <property type="match status" value="1"/>
</dbReference>
<evidence type="ECO:0000313" key="4">
    <source>
        <dbReference type="WBParaSite" id="TTAC_0000525901-mRNA-1"/>
    </source>
</evidence>
<name>A0A0R3WWW9_HYDTA</name>
<dbReference type="STRING" id="6205.A0A0R3WWW9"/>
<proteinExistence type="predicted"/>
<dbReference type="AlphaFoldDB" id="A0A0R3WWW9"/>
<reference evidence="2 3" key="2">
    <citation type="submission" date="2018-11" db="EMBL/GenBank/DDBJ databases">
        <authorList>
            <consortium name="Pathogen Informatics"/>
        </authorList>
    </citation>
    <scope>NUCLEOTIDE SEQUENCE [LARGE SCALE GENOMIC DNA]</scope>
</reference>
<feature type="domain" description="Integrator complex subunit 7 C-terminal" evidence="1">
    <location>
        <begin position="49"/>
        <end position="158"/>
    </location>
</feature>